<gene>
    <name evidence="12" type="ORF">GPM918_LOCUS15210</name>
    <name evidence="13" type="ORF">SRO942_LOCUS15210</name>
</gene>
<keyword evidence="5 9" id="KW-1133">Transmembrane helix</keyword>
<evidence type="ECO:0000256" key="1">
    <source>
        <dbReference type="ARBA" id="ARBA00004141"/>
    </source>
</evidence>
<feature type="region of interest" description="Disordered" evidence="8">
    <location>
        <begin position="105"/>
        <end position="134"/>
    </location>
</feature>
<feature type="transmembrane region" description="Helical" evidence="9">
    <location>
        <begin position="1274"/>
        <end position="1293"/>
    </location>
</feature>
<evidence type="ECO:0000256" key="6">
    <source>
        <dbReference type="ARBA" id="ARBA00023136"/>
    </source>
</evidence>
<dbReference type="Proteomes" id="UP000663829">
    <property type="component" value="Unassembled WGS sequence"/>
</dbReference>
<dbReference type="GO" id="GO:0005975">
    <property type="term" value="P:carbohydrate metabolic process"/>
    <property type="evidence" value="ECO:0007669"/>
    <property type="project" value="UniProtKB-ARBA"/>
</dbReference>
<evidence type="ECO:0000256" key="2">
    <source>
        <dbReference type="ARBA" id="ARBA00010666"/>
    </source>
</evidence>
<feature type="domain" description="Cas1p 10 TM acyl transferase" evidence="11">
    <location>
        <begin position="999"/>
        <end position="1169"/>
    </location>
</feature>
<feature type="transmembrane region" description="Helical" evidence="9">
    <location>
        <begin position="1314"/>
        <end position="1336"/>
    </location>
</feature>
<dbReference type="EMBL" id="CAJNOQ010003790">
    <property type="protein sequence ID" value="CAF1029601.1"/>
    <property type="molecule type" value="Genomic_DNA"/>
</dbReference>
<reference evidence="12" key="1">
    <citation type="submission" date="2021-02" db="EMBL/GenBank/DDBJ databases">
        <authorList>
            <person name="Nowell W R."/>
        </authorList>
    </citation>
    <scope>NUCLEOTIDE SEQUENCE</scope>
</reference>
<feature type="domain" description="Cas1p 10 TM acyl transferase" evidence="11">
    <location>
        <begin position="862"/>
        <end position="928"/>
    </location>
</feature>
<keyword evidence="4 9" id="KW-0812">Transmembrane</keyword>
<keyword evidence="3" id="KW-0808">Transferase</keyword>
<dbReference type="OrthoDB" id="1932925at2759"/>
<feature type="transmembrane region" description="Helical" evidence="9">
    <location>
        <begin position="1098"/>
        <end position="1117"/>
    </location>
</feature>
<feature type="transmembrane region" description="Helical" evidence="9">
    <location>
        <begin position="683"/>
        <end position="704"/>
    </location>
</feature>
<feature type="transmembrane region" description="Helical" evidence="9">
    <location>
        <begin position="1348"/>
        <end position="1368"/>
    </location>
</feature>
<dbReference type="InterPro" id="IPR012419">
    <property type="entry name" value="Cas1_AcylTrans_dom"/>
</dbReference>
<dbReference type="EMBL" id="CAJOBC010003790">
    <property type="protein sequence ID" value="CAF3800535.1"/>
    <property type="molecule type" value="Genomic_DNA"/>
</dbReference>
<comment type="similarity">
    <text evidence="2">Belongs to the PC-esterase family. CASD1 subfamily.</text>
</comment>
<feature type="compositionally biased region" description="Low complexity" evidence="8">
    <location>
        <begin position="108"/>
        <end position="124"/>
    </location>
</feature>
<dbReference type="Proteomes" id="UP000681722">
    <property type="component" value="Unassembled WGS sequence"/>
</dbReference>
<sequence>MNNRILCLMIPLTVIIWRMNSNEKFSVYNLSKFSVRDDNSQEFIDSSLDSGNITTNESVLPKQKKKTFSNIASHHTRAHSYDITPIQRLDAKETTNSSLSAQLFRSKQQQANDNNEQQQQQQQQSKSLYQSHHRHTASYASDITSSYSNSNLNKCHHSSSQENLRRLGTSSSQNTLFTPKKPKTSCYLSSSSSTAPSISTSSSMITESSNILNRFNIHNAKLIALLFFFCFLFYHGFLRYINGVTSCHRLLYEGRIERYHVWQPTGCMMHWYDSLDFNQCRRLISSSSSTIDSTIISTKKSFNNRLDPVEWLRTRKQEQQKKYLQSQSPLSASLLSNEFRYTFVGDERLYMIYRTFLNTIKYRPNIKRSSSSLSSSPSSLHQQKGIPSINDYYKYSFNINKNMYAMKHDRNSTYTNENFNIQYYTMNDFNESFYNLLSSWNTTTKTNRPHILVISLGLYMGLIMNGSKQAIETYEKHLTQIKTFLLNNLSSAMTIIWLGQPHLNINEDLFVVNDDKQNPYLYEFIHKINSYLDNINHITKDIFHKTNIFYWHSSTLLQQTTFSSSSYPQNFIYDDDTDENPRQNDETTSTLTPAESTAVNIEQNGDDLFTNDEITFYSYLKLKNNRTVLTTAMINSGHIYEFYKLTSFSRHTCVQILLNLLCNQRLLPDDGTCCAQVPPLTRLQFLMSLLLGLLITLFIIYIVYRIRATFLFRRKKNLLSPTTAASTASTTVVIDNQEQTSLKMSNGHILNNDGPCLLNGRYSEMDNHQVSSTMNGNVFSQQRSQNYGVTSVPHSAPILPTTISRYRFFIPKFLRTLRKKSQQHLLPPLLLTTSIATQQSTSNSSSSSSSLYPSRFYKKKNSLFHFPLTDPYVLRTITKYSFILLYFYLSDRTDFWMKENLHFTRVAFFLPLTYIGVLGIFFHDKLQQLSPLSSPLSSSSASPSHTPTSGSPPVSFSTEPTTNHDNDTTNDIEMGSDDDTMTTKLLISQQSSSNTDDLFNYILNSEQIDEWKGWMQIVILAYQMTDASGKSIVLAMFVQLLISSYLFLAGYSHFVYYWKTGNYNCLNFLQMLFRYNFLTISLCLIMNRNYQSYYYPPLISFYFAVVYFAMAILPPRINMSTIKDKPMHLVYLFFKFILLGTLLTTLSLSEFLFEKIFAFKLWNNLFTTSTITSSLAAYAQQLHKSDLTHNGLNQLKTLLTHDVNEKLNDGEKSLLDYLANSGCGIVGPVTLSGITLDDITHTYFHNSTSNNIYYDRNGTINDWYHRWNLDRYTILYGMCFAYLLIIIQNFDMYKTFGGFILMKKKQYQQYRTNHYVTLLCTIGLIGLVVYIVVLFLCSNKAVCDEIHPYIIVLPIFSYIILRNVPVFLRKHYSPFFSWFGRISLELFVAQYHIWLVANGHGALTIIPRMPTLNLILTTFIFICIAHELHIITNVLTPVFIPNDYKCFARNCFVYIVIIIFSSYMFSSI</sequence>
<feature type="region of interest" description="Disordered" evidence="8">
    <location>
        <begin position="937"/>
        <end position="976"/>
    </location>
</feature>
<comment type="subcellular location">
    <subcellularLocation>
        <location evidence="1">Membrane</location>
        <topology evidence="1">Multi-pass membrane protein</topology>
    </subcellularLocation>
</comment>
<feature type="transmembrane region" description="Helical" evidence="9">
    <location>
        <begin position="1032"/>
        <end position="1056"/>
    </location>
</feature>
<name>A0A814IRQ0_9BILA</name>
<dbReference type="Pfam" id="PF07779">
    <property type="entry name" value="Cas1_AcylT"/>
    <property type="match status" value="3"/>
</dbReference>
<evidence type="ECO:0000313" key="12">
    <source>
        <dbReference type="EMBL" id="CAF1029601.1"/>
    </source>
</evidence>
<evidence type="ECO:0000256" key="10">
    <source>
        <dbReference type="SAM" id="SignalP"/>
    </source>
</evidence>
<dbReference type="GO" id="GO:0016020">
    <property type="term" value="C:membrane"/>
    <property type="evidence" value="ECO:0007669"/>
    <property type="project" value="UniProtKB-SubCell"/>
</dbReference>
<evidence type="ECO:0000259" key="11">
    <source>
        <dbReference type="Pfam" id="PF07779"/>
    </source>
</evidence>
<keyword evidence="6 9" id="KW-0472">Membrane</keyword>
<evidence type="ECO:0000256" key="8">
    <source>
        <dbReference type="SAM" id="MobiDB-lite"/>
    </source>
</evidence>
<evidence type="ECO:0000256" key="4">
    <source>
        <dbReference type="ARBA" id="ARBA00022692"/>
    </source>
</evidence>
<keyword evidence="14" id="KW-1185">Reference proteome</keyword>
<evidence type="ECO:0000256" key="3">
    <source>
        <dbReference type="ARBA" id="ARBA00022679"/>
    </source>
</evidence>
<feature type="transmembrane region" description="Helical" evidence="9">
    <location>
        <begin position="1414"/>
        <end position="1435"/>
    </location>
</feature>
<feature type="signal peptide" evidence="10">
    <location>
        <begin position="1"/>
        <end position="21"/>
    </location>
</feature>
<feature type="compositionally biased region" description="Low complexity" evidence="8">
    <location>
        <begin position="937"/>
        <end position="955"/>
    </location>
</feature>
<proteinExistence type="inferred from homology"/>
<protein>
    <recommendedName>
        <fullName evidence="11">Cas1p 10 TM acyl transferase domain-containing protein</fullName>
    </recommendedName>
</protein>
<evidence type="ECO:0000256" key="5">
    <source>
        <dbReference type="ARBA" id="ARBA00022989"/>
    </source>
</evidence>
<evidence type="ECO:0000256" key="7">
    <source>
        <dbReference type="ARBA" id="ARBA00023180"/>
    </source>
</evidence>
<feature type="transmembrane region" description="Helical" evidence="9">
    <location>
        <begin position="1129"/>
        <end position="1149"/>
    </location>
</feature>
<organism evidence="12 14">
    <name type="scientific">Didymodactylos carnosus</name>
    <dbReference type="NCBI Taxonomy" id="1234261"/>
    <lineage>
        <taxon>Eukaryota</taxon>
        <taxon>Metazoa</taxon>
        <taxon>Spiralia</taxon>
        <taxon>Gnathifera</taxon>
        <taxon>Rotifera</taxon>
        <taxon>Eurotatoria</taxon>
        <taxon>Bdelloidea</taxon>
        <taxon>Philodinida</taxon>
        <taxon>Philodinidae</taxon>
        <taxon>Didymodactylos</taxon>
    </lineage>
</organism>
<evidence type="ECO:0000313" key="14">
    <source>
        <dbReference type="Proteomes" id="UP000663829"/>
    </source>
</evidence>
<dbReference type="PANTHER" id="PTHR13533:SF1">
    <property type="entry name" value="N-ACETYLNEURAMINATE 9-O-ACETYLTRANSFERASE"/>
    <property type="match status" value="1"/>
</dbReference>
<accession>A0A814IRQ0</accession>
<feature type="transmembrane region" description="Helical" evidence="9">
    <location>
        <begin position="1447"/>
        <end position="1465"/>
    </location>
</feature>
<dbReference type="PANTHER" id="PTHR13533">
    <property type="entry name" value="N-ACETYLNEURAMINATE 9-O-ACETYLTRANSFERASE"/>
    <property type="match status" value="1"/>
</dbReference>
<comment type="caution">
    <text evidence="12">The sequence shown here is derived from an EMBL/GenBank/DDBJ whole genome shotgun (WGS) entry which is preliminary data.</text>
</comment>
<feature type="domain" description="Cas1p 10 TM acyl transferase" evidence="11">
    <location>
        <begin position="1244"/>
        <end position="1451"/>
    </location>
</feature>
<feature type="transmembrane region" description="Helical" evidence="9">
    <location>
        <begin position="1375"/>
        <end position="1394"/>
    </location>
</feature>
<feature type="compositionally biased region" description="Polar residues" evidence="8">
    <location>
        <begin position="152"/>
        <end position="177"/>
    </location>
</feature>
<keyword evidence="10" id="KW-0732">Signal</keyword>
<evidence type="ECO:0000313" key="13">
    <source>
        <dbReference type="EMBL" id="CAF3800535.1"/>
    </source>
</evidence>
<feature type="transmembrane region" description="Helical" evidence="9">
    <location>
        <begin position="901"/>
        <end position="922"/>
    </location>
</feature>
<feature type="region of interest" description="Disordered" evidence="8">
    <location>
        <begin position="152"/>
        <end position="178"/>
    </location>
</feature>
<feature type="transmembrane region" description="Helical" evidence="9">
    <location>
        <begin position="222"/>
        <end position="241"/>
    </location>
</feature>
<feature type="chain" id="PRO_5036224812" description="Cas1p 10 TM acyl transferase domain-containing protein" evidence="10">
    <location>
        <begin position="22"/>
        <end position="1468"/>
    </location>
</feature>
<dbReference type="GO" id="GO:0016740">
    <property type="term" value="F:transferase activity"/>
    <property type="evidence" value="ECO:0007669"/>
    <property type="project" value="UniProtKB-KW"/>
</dbReference>
<evidence type="ECO:0000256" key="9">
    <source>
        <dbReference type="SAM" id="Phobius"/>
    </source>
</evidence>
<dbReference type="GO" id="GO:0005794">
    <property type="term" value="C:Golgi apparatus"/>
    <property type="evidence" value="ECO:0007669"/>
    <property type="project" value="UniProtKB-ARBA"/>
</dbReference>
<keyword evidence="7" id="KW-0325">Glycoprotein</keyword>